<dbReference type="Proteomes" id="UP000024533">
    <property type="component" value="Unassembled WGS sequence"/>
</dbReference>
<name>A0A059J6R5_TRIIM</name>
<dbReference type="AlphaFoldDB" id="A0A059J6R5"/>
<evidence type="ECO:0000313" key="1">
    <source>
        <dbReference type="EMBL" id="KDB23566.1"/>
    </source>
</evidence>
<protein>
    <submittedName>
        <fullName evidence="1">Uncharacterized protein</fullName>
    </submittedName>
</protein>
<reference evidence="1 2" key="1">
    <citation type="submission" date="2014-02" db="EMBL/GenBank/DDBJ databases">
        <title>The Genome Sequence of Trichophyton interdigitale MR816.</title>
        <authorList>
            <consortium name="The Broad Institute Genomics Platform"/>
            <person name="Cuomo C.A."/>
            <person name="White T.C."/>
            <person name="Graser Y."/>
            <person name="Martinez-Rossi N."/>
            <person name="Heitman J."/>
            <person name="Young S.K."/>
            <person name="Zeng Q."/>
            <person name="Gargeya S."/>
            <person name="Abouelleil A."/>
            <person name="Alvarado L."/>
            <person name="Chapman S.B."/>
            <person name="Gainer-Dewar J."/>
            <person name="Goldberg J."/>
            <person name="Griggs A."/>
            <person name="Gujja S."/>
            <person name="Hansen M."/>
            <person name="Howarth C."/>
            <person name="Imamovic A."/>
            <person name="Larimer J."/>
            <person name="Martinez D."/>
            <person name="Murphy C."/>
            <person name="Pearson M.D."/>
            <person name="Persinoti G."/>
            <person name="Poon T."/>
            <person name="Priest M."/>
            <person name="Roberts A.D."/>
            <person name="Saif S."/>
            <person name="Shea T.D."/>
            <person name="Sykes S.N."/>
            <person name="Wortman J."/>
            <person name="Nusbaum C."/>
            <person name="Birren B."/>
        </authorList>
    </citation>
    <scope>NUCLEOTIDE SEQUENCE [LARGE SCALE GENOMIC DNA]</scope>
    <source>
        <strain evidence="1 2">MR816</strain>
    </source>
</reference>
<sequence>MHEDLFSSAVAECSAVVYFWLEEKQYLDDTSIHPVGLAAVVLACDGICIHHGCAAGPSHRPQHICILPASHQPSQLSTLACHSTATQSLKKDGPCNRWAAVQDRSQRTKQNAFFVVTDCWTDHGLTTPRSSSHHPVKGSLDHHSHSLHFRFLFVMPGQFCKSTRVTLIPFHAQIDIVFHFVQRHRPSLWCCSAASPKLGVHND</sequence>
<organism evidence="1 2">
    <name type="scientific">Trichophyton interdigitale (strain MR816)</name>
    <dbReference type="NCBI Taxonomy" id="1215338"/>
    <lineage>
        <taxon>Eukaryota</taxon>
        <taxon>Fungi</taxon>
        <taxon>Dikarya</taxon>
        <taxon>Ascomycota</taxon>
        <taxon>Pezizomycotina</taxon>
        <taxon>Eurotiomycetes</taxon>
        <taxon>Eurotiomycetidae</taxon>
        <taxon>Onygenales</taxon>
        <taxon>Arthrodermataceae</taxon>
        <taxon>Trichophyton</taxon>
    </lineage>
</organism>
<comment type="caution">
    <text evidence="1">The sequence shown here is derived from an EMBL/GenBank/DDBJ whole genome shotgun (WGS) entry which is preliminary data.</text>
</comment>
<accession>A0A059J6R5</accession>
<dbReference type="EMBL" id="AOKY01000300">
    <property type="protein sequence ID" value="KDB23566.1"/>
    <property type="molecule type" value="Genomic_DNA"/>
</dbReference>
<gene>
    <name evidence="1" type="ORF">H109_04570</name>
</gene>
<dbReference type="HOGENOM" id="CLU_1349748_0_0_1"/>
<evidence type="ECO:0000313" key="2">
    <source>
        <dbReference type="Proteomes" id="UP000024533"/>
    </source>
</evidence>
<proteinExistence type="predicted"/>
<keyword evidence="2" id="KW-1185">Reference proteome</keyword>